<evidence type="ECO:0000313" key="3">
    <source>
        <dbReference type="Proteomes" id="UP000241074"/>
    </source>
</evidence>
<dbReference type="AlphaFoldDB" id="A0A2P1PYL2"/>
<dbReference type="PANTHER" id="PTHR33221">
    <property type="entry name" value="WINGED HELIX-TURN-HELIX TRANSCRIPTIONAL REGULATOR, RRF2 FAMILY"/>
    <property type="match status" value="1"/>
</dbReference>
<dbReference type="EMBL" id="CP027860">
    <property type="protein sequence ID" value="AVP99920.1"/>
    <property type="molecule type" value="Genomic_DNA"/>
</dbReference>
<evidence type="ECO:0000313" key="2">
    <source>
        <dbReference type="EMBL" id="AVP99920.1"/>
    </source>
</evidence>
<keyword evidence="1" id="KW-0238">DNA-binding</keyword>
<dbReference type="GO" id="GO:0003700">
    <property type="term" value="F:DNA-binding transcription factor activity"/>
    <property type="evidence" value="ECO:0007669"/>
    <property type="project" value="TreeGrafter"/>
</dbReference>
<dbReference type="GO" id="GO:0003677">
    <property type="term" value="F:DNA binding"/>
    <property type="evidence" value="ECO:0007669"/>
    <property type="project" value="UniProtKB-KW"/>
</dbReference>
<dbReference type="PROSITE" id="PS51197">
    <property type="entry name" value="HTH_RRF2_2"/>
    <property type="match status" value="1"/>
</dbReference>
<name>A0A2P1PYL2_9GAMM</name>
<gene>
    <name evidence="2" type="ORF">C7S18_23295</name>
</gene>
<dbReference type="PANTHER" id="PTHR33221:SF5">
    <property type="entry name" value="HTH-TYPE TRANSCRIPTIONAL REGULATOR ISCR"/>
    <property type="match status" value="1"/>
</dbReference>
<dbReference type="OrthoDB" id="9808360at2"/>
<dbReference type="RefSeq" id="WP_106893839.1">
    <property type="nucleotide sequence ID" value="NZ_CP027860.1"/>
</dbReference>
<proteinExistence type="predicted"/>
<reference evidence="2 3" key="2">
    <citation type="submission" date="2018-03" db="EMBL/GenBank/DDBJ databases">
        <authorList>
            <person name="Keele B.F."/>
        </authorList>
    </citation>
    <scope>NUCLEOTIDE SEQUENCE [LARGE SCALE GENOMIC DNA]</scope>
    <source>
        <strain evidence="2 3">D13</strain>
    </source>
</reference>
<keyword evidence="3" id="KW-1185">Reference proteome</keyword>
<sequence>MLSKKAKYALRALEVLAASNGSRWTAHALAVAAEVPGKFLETILVELRDGGLIDSTRGAQGGHRLSRAAQHIYVGEVIRLIDGPLAPIRCASVSAYEPCADCPDPARCSLRAVMGDVRQAMAEVLDHRSLADLLRTRPTALPVSEHARAH</sequence>
<dbReference type="Pfam" id="PF02082">
    <property type="entry name" value="Rrf2"/>
    <property type="match status" value="1"/>
</dbReference>
<dbReference type="InterPro" id="IPR036390">
    <property type="entry name" value="WH_DNA-bd_sf"/>
</dbReference>
<reference evidence="2 3" key="1">
    <citation type="submission" date="2018-03" db="EMBL/GenBank/DDBJ databases">
        <title>Ahniella affigens gen. nov., sp. nov., a gammaproteobacterium isolated from sandy soil near a stream.</title>
        <authorList>
            <person name="Ko Y."/>
            <person name="Kim J.-H."/>
        </authorList>
    </citation>
    <scope>NUCLEOTIDE SEQUENCE [LARGE SCALE GENOMIC DNA]</scope>
    <source>
        <strain evidence="2 3">D13</strain>
    </source>
</reference>
<dbReference type="SUPFAM" id="SSF46785">
    <property type="entry name" value="Winged helix' DNA-binding domain"/>
    <property type="match status" value="1"/>
</dbReference>
<dbReference type="Gene3D" id="1.10.10.10">
    <property type="entry name" value="Winged helix-like DNA-binding domain superfamily/Winged helix DNA-binding domain"/>
    <property type="match status" value="1"/>
</dbReference>
<accession>A0A2P1PYL2</accession>
<dbReference type="Proteomes" id="UP000241074">
    <property type="component" value="Chromosome"/>
</dbReference>
<dbReference type="InterPro" id="IPR000944">
    <property type="entry name" value="Tscrpt_reg_Rrf2"/>
</dbReference>
<organism evidence="2 3">
    <name type="scientific">Ahniella affigens</name>
    <dbReference type="NCBI Taxonomy" id="2021234"/>
    <lineage>
        <taxon>Bacteria</taxon>
        <taxon>Pseudomonadati</taxon>
        <taxon>Pseudomonadota</taxon>
        <taxon>Gammaproteobacteria</taxon>
        <taxon>Lysobacterales</taxon>
        <taxon>Rhodanobacteraceae</taxon>
        <taxon>Ahniella</taxon>
    </lineage>
</organism>
<dbReference type="InterPro" id="IPR036388">
    <property type="entry name" value="WH-like_DNA-bd_sf"/>
</dbReference>
<protein>
    <submittedName>
        <fullName evidence="2">Transcriptional regulator</fullName>
    </submittedName>
</protein>
<dbReference type="GO" id="GO:0005829">
    <property type="term" value="C:cytosol"/>
    <property type="evidence" value="ECO:0007669"/>
    <property type="project" value="TreeGrafter"/>
</dbReference>
<dbReference type="NCBIfam" id="TIGR00738">
    <property type="entry name" value="rrf2_super"/>
    <property type="match status" value="1"/>
</dbReference>
<evidence type="ECO:0000256" key="1">
    <source>
        <dbReference type="ARBA" id="ARBA00023125"/>
    </source>
</evidence>
<dbReference type="KEGG" id="xba:C7S18_23295"/>